<dbReference type="Pfam" id="PF11754">
    <property type="entry name" value="Velvet"/>
    <property type="match status" value="2"/>
</dbReference>
<feature type="compositionally biased region" description="Low complexity" evidence="5">
    <location>
        <begin position="55"/>
        <end position="74"/>
    </location>
</feature>
<dbReference type="InterPro" id="IPR021740">
    <property type="entry name" value="Velvet"/>
</dbReference>
<dbReference type="PANTHER" id="PTHR33572">
    <property type="entry name" value="SPORE DEVELOPMENT REGULATOR VOSA"/>
    <property type="match status" value="1"/>
</dbReference>
<dbReference type="OMA" id="CELIVEQ"/>
<evidence type="ECO:0000256" key="4">
    <source>
        <dbReference type="ARBA" id="ARBA00023242"/>
    </source>
</evidence>
<dbReference type="InterPro" id="IPR037525">
    <property type="entry name" value="Velvet_dom"/>
</dbReference>
<dbReference type="InterPro" id="IPR038491">
    <property type="entry name" value="Velvet_dom_sf"/>
</dbReference>
<accession>A0A015IHR0</accession>
<dbReference type="EMBL" id="JEMT01027552">
    <property type="protein sequence ID" value="EXX56717.1"/>
    <property type="molecule type" value="Genomic_DNA"/>
</dbReference>
<gene>
    <name evidence="7" type="ORF">RirG_213560</name>
</gene>
<evidence type="ECO:0000313" key="7">
    <source>
        <dbReference type="EMBL" id="EXX56717.1"/>
    </source>
</evidence>
<evidence type="ECO:0000256" key="5">
    <source>
        <dbReference type="SAM" id="MobiDB-lite"/>
    </source>
</evidence>
<dbReference type="SMR" id="A0A015IHR0"/>
<keyword evidence="2" id="KW-0805">Transcription regulation</keyword>
<comment type="caution">
    <text evidence="7">The sequence shown here is derived from an EMBL/GenBank/DDBJ whole genome shotgun (WGS) entry which is preliminary data.</text>
</comment>
<keyword evidence="3" id="KW-0804">Transcription</keyword>
<proteinExistence type="predicted"/>
<dbReference type="Gene3D" id="2.60.40.3960">
    <property type="entry name" value="Velvet domain"/>
    <property type="match status" value="1"/>
</dbReference>
<feature type="region of interest" description="Disordered" evidence="5">
    <location>
        <begin position="25"/>
        <end position="74"/>
    </location>
</feature>
<keyword evidence="4" id="KW-0539">Nucleus</keyword>
<dbReference type="Proteomes" id="UP000022910">
    <property type="component" value="Unassembled WGS sequence"/>
</dbReference>
<protein>
    <recommendedName>
        <fullName evidence="6">Velvet domain-containing protein</fullName>
    </recommendedName>
</protein>
<dbReference type="HOGENOM" id="CLU_628740_0_0_1"/>
<evidence type="ECO:0000313" key="8">
    <source>
        <dbReference type="Proteomes" id="UP000022910"/>
    </source>
</evidence>
<dbReference type="GO" id="GO:0005634">
    <property type="term" value="C:nucleus"/>
    <property type="evidence" value="ECO:0007669"/>
    <property type="project" value="UniProtKB-SubCell"/>
</dbReference>
<dbReference type="PROSITE" id="PS51821">
    <property type="entry name" value="VELVET"/>
    <property type="match status" value="1"/>
</dbReference>
<evidence type="ECO:0000256" key="2">
    <source>
        <dbReference type="ARBA" id="ARBA00023015"/>
    </source>
</evidence>
<dbReference type="AlphaFoldDB" id="A0A015IHR0"/>
<comment type="subcellular location">
    <subcellularLocation>
        <location evidence="1">Nucleus</location>
    </subcellularLocation>
</comment>
<reference evidence="7 8" key="1">
    <citation type="submission" date="2014-02" db="EMBL/GenBank/DDBJ databases">
        <title>Single nucleus genome sequencing reveals high similarity among nuclei of an endomycorrhizal fungus.</title>
        <authorList>
            <person name="Lin K."/>
            <person name="Geurts R."/>
            <person name="Zhang Z."/>
            <person name="Limpens E."/>
            <person name="Saunders D.G."/>
            <person name="Mu D."/>
            <person name="Pang E."/>
            <person name="Cao H."/>
            <person name="Cha H."/>
            <person name="Lin T."/>
            <person name="Zhou Q."/>
            <person name="Shang Y."/>
            <person name="Li Y."/>
            <person name="Ivanov S."/>
            <person name="Sharma T."/>
            <person name="Velzen R.V."/>
            <person name="Ruijter N.D."/>
            <person name="Aanen D.K."/>
            <person name="Win J."/>
            <person name="Kamoun S."/>
            <person name="Bisseling T."/>
            <person name="Huang S."/>
        </authorList>
    </citation>
    <scope>NUCLEOTIDE SEQUENCE [LARGE SCALE GENOMIC DNA]</scope>
    <source>
        <strain evidence="8">DAOM197198w</strain>
    </source>
</reference>
<evidence type="ECO:0000259" key="6">
    <source>
        <dbReference type="PROSITE" id="PS51821"/>
    </source>
</evidence>
<sequence length="436" mass="50769">MNPINEQNSNNYRYHHSIYRPYSSKDYQSNFPSNKPFIPSNKPFTPPNISHQKNNDNNYPPLLTNNNPSSSNLPSLNKTLSTSTLSFNTRINLPPLNMTSNLITDLSTSNSSLNNYIPSNNDTYYINHHSSYFNSYFHNYPHNNHDYKPIFNNYRKRYHPYYYGPTYGQMFSFRPYQFNPTPRSYTRNRIDNKPYDQSSHYATKDEMKTILAESGIPELKYKLEVIQQPVRARMCGFGERDRRPISPLPFLRLRISDENGPVNIHEIDPGFFVIHASLYEEKTNREAMLVVHPSSMPGSPQCVDNLVGEKTAHGKRLCDTQGVEDIWFIFRDLSVRAEGIFYIKFTLTYLGWQGNLNTGEFPIKMLETVCSNPFTVYTAKRFPGMIETTRLAYCFVQQGNKIPTRRDPTKRLFDEVNDDTEDTRKSKKRKVLNKSL</sequence>
<keyword evidence="8" id="KW-1185">Reference proteome</keyword>
<name>A0A015IHR0_RHIIW</name>
<dbReference type="OrthoDB" id="3056235at2759"/>
<evidence type="ECO:0000256" key="3">
    <source>
        <dbReference type="ARBA" id="ARBA00023163"/>
    </source>
</evidence>
<evidence type="ECO:0000256" key="1">
    <source>
        <dbReference type="ARBA" id="ARBA00004123"/>
    </source>
</evidence>
<dbReference type="PANTHER" id="PTHR33572:SF3">
    <property type="entry name" value="VELVET COMPLEX SUBUNIT B"/>
    <property type="match status" value="1"/>
</dbReference>
<organism evidence="7 8">
    <name type="scientific">Rhizophagus irregularis (strain DAOM 197198w)</name>
    <name type="common">Glomus intraradices</name>
    <dbReference type="NCBI Taxonomy" id="1432141"/>
    <lineage>
        <taxon>Eukaryota</taxon>
        <taxon>Fungi</taxon>
        <taxon>Fungi incertae sedis</taxon>
        <taxon>Mucoromycota</taxon>
        <taxon>Glomeromycotina</taxon>
        <taxon>Glomeromycetes</taxon>
        <taxon>Glomerales</taxon>
        <taxon>Glomeraceae</taxon>
        <taxon>Rhizophagus</taxon>
    </lineage>
</organism>
<feature type="domain" description="Velvet" evidence="6">
    <location>
        <begin position="216"/>
        <end position="405"/>
    </location>
</feature>